<keyword evidence="1" id="KW-1133">Transmembrane helix</keyword>
<keyword evidence="1" id="KW-0472">Membrane</keyword>
<feature type="transmembrane region" description="Helical" evidence="1">
    <location>
        <begin position="268"/>
        <end position="290"/>
    </location>
</feature>
<dbReference type="InterPro" id="IPR010721">
    <property type="entry name" value="UstE-like"/>
</dbReference>
<dbReference type="PANTHER" id="PTHR32251:SF17">
    <property type="entry name" value="STEROID 5-ALPHA REDUCTASE C-TERMINAL DOMAIN-CONTAINING PROTEIN"/>
    <property type="match status" value="1"/>
</dbReference>
<dbReference type="PANTHER" id="PTHR32251">
    <property type="entry name" value="3-OXO-5-ALPHA-STEROID 4-DEHYDROGENASE"/>
    <property type="match status" value="1"/>
</dbReference>
<dbReference type="AlphaFoldDB" id="A0AA38VU97"/>
<evidence type="ECO:0000313" key="3">
    <source>
        <dbReference type="Proteomes" id="UP001174694"/>
    </source>
</evidence>
<organism evidence="2 3">
    <name type="scientific">Pleurostoma richardsiae</name>
    <dbReference type="NCBI Taxonomy" id="41990"/>
    <lineage>
        <taxon>Eukaryota</taxon>
        <taxon>Fungi</taxon>
        <taxon>Dikarya</taxon>
        <taxon>Ascomycota</taxon>
        <taxon>Pezizomycotina</taxon>
        <taxon>Sordariomycetes</taxon>
        <taxon>Sordariomycetidae</taxon>
        <taxon>Calosphaeriales</taxon>
        <taxon>Pleurostomataceae</taxon>
        <taxon>Pleurostoma</taxon>
    </lineage>
</organism>
<dbReference type="Gene3D" id="1.20.120.1630">
    <property type="match status" value="1"/>
</dbReference>
<feature type="transmembrane region" description="Helical" evidence="1">
    <location>
        <begin position="178"/>
        <end position="199"/>
    </location>
</feature>
<keyword evidence="1" id="KW-0812">Transmembrane</keyword>
<dbReference type="Proteomes" id="UP001174694">
    <property type="component" value="Unassembled WGS sequence"/>
</dbReference>
<feature type="transmembrane region" description="Helical" evidence="1">
    <location>
        <begin position="108"/>
        <end position="127"/>
    </location>
</feature>
<sequence length="337" mass="36108">MPILQKLLHITNFGSPLLRTVVPAVCTAFAIQTAFAIPSVAVRSERLYDLSGAITNVAVVALSLYLPALRARHAVAGPSAAKAGLQPFPSPIEPFTSPATAALNWRQMVLSAAVTLWAARLGTYLFGRVLREGKDSRFDALRDTPRKFLAAWAAQAVWCTAITLPVVALNAVPAPALSALPVLVTDVVGLALWAGGLAFESAADAQKARWVSGKKEKLHDEEFMTRGLWRRCRYPNYFGETALWAGIATAAAGPLVACQTALGLGAGAGGAVAAGLLPFVSPAFTAFVLLKLSGVPLSEPRYDRKYGDRKEYQEWKAATPMFFPKIFLKESGEQQSR</sequence>
<dbReference type="GO" id="GO:0016020">
    <property type="term" value="C:membrane"/>
    <property type="evidence" value="ECO:0007669"/>
    <property type="project" value="TreeGrafter"/>
</dbReference>
<dbReference type="Pfam" id="PF06966">
    <property type="entry name" value="DUF1295"/>
    <property type="match status" value="1"/>
</dbReference>
<evidence type="ECO:0000256" key="1">
    <source>
        <dbReference type="SAM" id="Phobius"/>
    </source>
</evidence>
<proteinExistence type="predicted"/>
<feature type="transmembrane region" description="Helical" evidence="1">
    <location>
        <begin position="241"/>
        <end position="262"/>
    </location>
</feature>
<feature type="transmembrane region" description="Helical" evidence="1">
    <location>
        <begin position="148"/>
        <end position="172"/>
    </location>
</feature>
<comment type="caution">
    <text evidence="2">The sequence shown here is derived from an EMBL/GenBank/DDBJ whole genome shotgun (WGS) entry which is preliminary data.</text>
</comment>
<keyword evidence="3" id="KW-1185">Reference proteome</keyword>
<evidence type="ECO:0000313" key="2">
    <source>
        <dbReference type="EMBL" id="KAJ9151261.1"/>
    </source>
</evidence>
<protein>
    <submittedName>
        <fullName evidence="2">DUF1295-domain-containing protein</fullName>
    </submittedName>
</protein>
<name>A0AA38VU97_9PEZI</name>
<feature type="transmembrane region" description="Helical" evidence="1">
    <location>
        <begin position="20"/>
        <end position="40"/>
    </location>
</feature>
<feature type="transmembrane region" description="Helical" evidence="1">
    <location>
        <begin position="47"/>
        <end position="66"/>
    </location>
</feature>
<accession>A0AA38VU97</accession>
<reference evidence="2" key="1">
    <citation type="submission" date="2022-07" db="EMBL/GenBank/DDBJ databases">
        <title>Fungi with potential for degradation of polypropylene.</title>
        <authorList>
            <person name="Gostincar C."/>
        </authorList>
    </citation>
    <scope>NUCLEOTIDE SEQUENCE</scope>
    <source>
        <strain evidence="2">EXF-13308</strain>
    </source>
</reference>
<dbReference type="EMBL" id="JANBVO010000006">
    <property type="protein sequence ID" value="KAJ9151261.1"/>
    <property type="molecule type" value="Genomic_DNA"/>
</dbReference>
<gene>
    <name evidence="2" type="ORF">NKR23_g3038</name>
</gene>